<dbReference type="RefSeq" id="WP_034353994.1">
    <property type="nucleotide sequence ID" value="NZ_JRPR02000009.1"/>
</dbReference>
<keyword evidence="2" id="KW-1185">Reference proteome</keyword>
<accession>A0A4V6I2B4</accession>
<sequence>MSHLPTNDKDLVALLNNLSQEEVEEEALIILKEYQIQRAILPFFEAYKNPKIFLFYMFLVGIYLQKNNSKIYFEYKEVCYRYDVCERTIKLWLKELTALQLIKYNFKDKEYMFLEILDYKKSLIFTQKTHQKSIHDVQLTQDFQQFPNRFFKDMQSIVNKIVKRNESVIYNIDNALWKLTKSHHKYFHIKDVMIEFQSLDCPNISITINYEALVKESPPPIEHPFHQQIMRSKIKKALQKLTFKGDCNENSKVA</sequence>
<protein>
    <submittedName>
        <fullName evidence="1">Uncharacterized protein</fullName>
    </submittedName>
</protein>
<dbReference type="EMBL" id="JRPR02000009">
    <property type="protein sequence ID" value="TLD95422.1"/>
    <property type="molecule type" value="Genomic_DNA"/>
</dbReference>
<evidence type="ECO:0000313" key="1">
    <source>
        <dbReference type="EMBL" id="TLD95422.1"/>
    </source>
</evidence>
<evidence type="ECO:0000313" key="2">
    <source>
        <dbReference type="Proteomes" id="UP000029733"/>
    </source>
</evidence>
<dbReference type="OrthoDB" id="5321171at2"/>
<dbReference type="AlphaFoldDB" id="A0A4V6I2B4"/>
<dbReference type="STRING" id="1677920.LS71_04010"/>
<reference evidence="1 2" key="1">
    <citation type="journal article" date="2014" name="Genome Announc.">
        <title>Draft genome sequences of eight enterohepatic helicobacter species isolated from both laboratory and wild rodents.</title>
        <authorList>
            <person name="Sheh A."/>
            <person name="Shen Z."/>
            <person name="Fox J.G."/>
        </authorList>
    </citation>
    <scope>NUCLEOTIDE SEQUENCE [LARGE SCALE GENOMIC DNA]</scope>
    <source>
        <strain evidence="1 2">MIT 09-6949</strain>
    </source>
</reference>
<organism evidence="1 2">
    <name type="scientific">Helicobacter jaachi</name>
    <dbReference type="NCBI Taxonomy" id="1677920"/>
    <lineage>
        <taxon>Bacteria</taxon>
        <taxon>Pseudomonadati</taxon>
        <taxon>Campylobacterota</taxon>
        <taxon>Epsilonproteobacteria</taxon>
        <taxon>Campylobacterales</taxon>
        <taxon>Helicobacteraceae</taxon>
        <taxon>Helicobacter</taxon>
    </lineage>
</organism>
<proteinExistence type="predicted"/>
<dbReference type="Proteomes" id="UP000029733">
    <property type="component" value="Unassembled WGS sequence"/>
</dbReference>
<gene>
    <name evidence="1" type="ORF">LS71_008435</name>
</gene>
<comment type="caution">
    <text evidence="1">The sequence shown here is derived from an EMBL/GenBank/DDBJ whole genome shotgun (WGS) entry which is preliminary data.</text>
</comment>
<name>A0A4V6I2B4_9HELI</name>